<keyword evidence="10" id="KW-0175">Coiled coil</keyword>
<dbReference type="CDD" id="cd09641">
    <property type="entry name" value="Cas3''_I"/>
    <property type="match status" value="1"/>
</dbReference>
<protein>
    <submittedName>
        <fullName evidence="12">CRISPR-associated endonuclease/helicase Cas3</fullName>
        <ecNumber evidence="12">3.1.-.-</ecNumber>
        <ecNumber evidence="12">3.6.4.-</ecNumber>
    </submittedName>
</protein>
<dbReference type="InterPro" id="IPR014001">
    <property type="entry name" value="Helicase_ATP-bd"/>
</dbReference>
<evidence type="ECO:0000256" key="10">
    <source>
        <dbReference type="SAM" id="Coils"/>
    </source>
</evidence>
<dbReference type="NCBIfam" id="TIGR01587">
    <property type="entry name" value="cas3_core"/>
    <property type="match status" value="1"/>
</dbReference>
<dbReference type="PROSITE" id="PS51643">
    <property type="entry name" value="HD_CAS3"/>
    <property type="match status" value="1"/>
</dbReference>
<evidence type="ECO:0000256" key="8">
    <source>
        <dbReference type="ARBA" id="ARBA00022840"/>
    </source>
</evidence>
<dbReference type="Gene3D" id="1.10.3210.30">
    <property type="match status" value="1"/>
</dbReference>
<dbReference type="SMART" id="SM00490">
    <property type="entry name" value="HELICc"/>
    <property type="match status" value="1"/>
</dbReference>
<keyword evidence="4" id="KW-0479">Metal-binding</keyword>
<dbReference type="NCBIfam" id="TIGR01596">
    <property type="entry name" value="cas3_HD"/>
    <property type="match status" value="1"/>
</dbReference>
<dbReference type="GO" id="GO:0046872">
    <property type="term" value="F:metal ion binding"/>
    <property type="evidence" value="ECO:0007669"/>
    <property type="project" value="UniProtKB-KW"/>
</dbReference>
<proteinExistence type="inferred from homology"/>
<dbReference type="AlphaFoldDB" id="A0A8J7RNN2"/>
<dbReference type="InterPro" id="IPR027417">
    <property type="entry name" value="P-loop_NTPase"/>
</dbReference>
<dbReference type="EC" id="3.1.-.-" evidence="12"/>
<dbReference type="GO" id="GO:0004519">
    <property type="term" value="F:endonuclease activity"/>
    <property type="evidence" value="ECO:0007669"/>
    <property type="project" value="UniProtKB-KW"/>
</dbReference>
<dbReference type="GO" id="GO:0051607">
    <property type="term" value="P:defense response to virus"/>
    <property type="evidence" value="ECO:0007669"/>
    <property type="project" value="UniProtKB-KW"/>
</dbReference>
<keyword evidence="7" id="KW-0347">Helicase</keyword>
<name>A0A8J7RNN2_METVO</name>
<keyword evidence="5" id="KW-0547">Nucleotide-binding</keyword>
<comment type="similarity">
    <text evidence="1">In the N-terminal section; belongs to the CRISPR-associated nuclease Cas3-HD family.</text>
</comment>
<dbReference type="GO" id="GO:0140097">
    <property type="term" value="F:catalytic activity, acting on DNA"/>
    <property type="evidence" value="ECO:0007669"/>
    <property type="project" value="UniProtKB-ARBA"/>
</dbReference>
<gene>
    <name evidence="12" type="ORF">J3E07_001677</name>
</gene>
<comment type="caution">
    <text evidence="12">The sequence shown here is derived from an EMBL/GenBank/DDBJ whole genome shotgun (WGS) entry which is preliminary data.</text>
</comment>
<dbReference type="InterPro" id="IPR054712">
    <property type="entry name" value="Cas3-like_dom"/>
</dbReference>
<dbReference type="InterPro" id="IPR038257">
    <property type="entry name" value="CRISPR-assoc_Cas3_HD_sf"/>
</dbReference>
<dbReference type="GO" id="GO:0003677">
    <property type="term" value="F:DNA binding"/>
    <property type="evidence" value="ECO:0007669"/>
    <property type="project" value="InterPro"/>
</dbReference>
<keyword evidence="12" id="KW-0255">Endonuclease</keyword>
<evidence type="ECO:0000256" key="5">
    <source>
        <dbReference type="ARBA" id="ARBA00022741"/>
    </source>
</evidence>
<dbReference type="RefSeq" id="WP_209591745.1">
    <property type="nucleotide sequence ID" value="NZ_JAGGMV010000010.1"/>
</dbReference>
<evidence type="ECO:0000313" key="12">
    <source>
        <dbReference type="EMBL" id="MBP2202236.1"/>
    </source>
</evidence>
<dbReference type="GO" id="GO:0005524">
    <property type="term" value="F:ATP binding"/>
    <property type="evidence" value="ECO:0007669"/>
    <property type="project" value="UniProtKB-KW"/>
</dbReference>
<sequence length="878" mass="103340">MSISLNNSKNECKNMAYIIKSHPSKLLKDHLEGVLQICDFFTNNYYGVYFQNDEEYSILKKITSIIALCHDFGKCTPYFQEYMQNIDDEKSNLKNSKYKSHSLISAYFTYYVVSKYLESINKSDNEKFKNLPYFSYLIVKRHHGNIKNAKEERVLVDDDLINVQKDSIVNGKKEYVEEINLIYNSLFKKYGIFEDEIDILEFFGNLMVPGTQSINYIVKKSYKTCKKSIDKNTDFANSEDMEQLQYMYSILLTADKMDAGNIKLRKNSPMYSKKLIEKYIQSLNQNNAEENQNITKNINDIRNDIFADLKNSLKDTNLKENHILSLNLPTGTGKTLLSYYTAFYVANELNKKNIFPKIIYSLPFTTVIDQNYEVLEKLLSNDEENTNIHNNGLIKYHSLAEIPDNLENEAEEEFYNNSNICDKNSKYLDYNIKFSYDNWQGKVIVTTFVQLFNTFFKLGLNKINHRYYNLRNSIIILDEIQAINPSYYKIINKYLNMLCEKYGIYIILATATMTPLFDDSMELVNSKKYFEKLNRITLYNKSEEETNIEDFKELVLNDILTNNTTNTNNTNNTNKSKDKFLIVMNTVNSARQVYEFMLNKLLDKNNNYDGEVIYLSTEVAPKKRMEIIDKIKDKENKNKNKNKKYVVVSTQLVEAGVDIDMDVIYRDFAPIDSITQTSGRANRNGANDEKGIVNIYKLTNEKDKCYSKFIYPAWCIQLTEDILNKQKNIEISENEFQVMNETYQHELHGNRISYIDSNKMEENLKELNIKSFRDSFNLIDNKYRIYDIYLNYENEFNEIINEIENELSKSKKNNIKIKNLFRKLNKYKISISKDKYYNIKDNLKELPNLQIEIINKEYCEGGYLHYDRIDDAPIQTFY</sequence>
<dbReference type="GO" id="GO:0016787">
    <property type="term" value="F:hydrolase activity"/>
    <property type="evidence" value="ECO:0007669"/>
    <property type="project" value="UniProtKB-KW"/>
</dbReference>
<evidence type="ECO:0000313" key="13">
    <source>
        <dbReference type="Proteomes" id="UP000740329"/>
    </source>
</evidence>
<dbReference type="InterPro" id="IPR006474">
    <property type="entry name" value="Helicase_Cas3_CRISPR-ass_core"/>
</dbReference>
<keyword evidence="3" id="KW-0540">Nuclease</keyword>
<dbReference type="EC" id="3.6.4.-" evidence="12"/>
<reference evidence="12" key="1">
    <citation type="submission" date="2021-03" db="EMBL/GenBank/DDBJ databases">
        <title>Genomic Encyclopedia of Type Strains, Phase IV (KMG-V): Genome sequencing to study the core and pangenomes of soil and plant-associated prokaryotes.</title>
        <authorList>
            <person name="Whitman W."/>
        </authorList>
    </citation>
    <scope>NUCLEOTIDE SEQUENCE</scope>
    <source>
        <strain evidence="12">C4</strain>
    </source>
</reference>
<dbReference type="GO" id="GO:0004386">
    <property type="term" value="F:helicase activity"/>
    <property type="evidence" value="ECO:0007669"/>
    <property type="project" value="UniProtKB-KW"/>
</dbReference>
<organism evidence="12 13">
    <name type="scientific">Methanococcus voltae</name>
    <dbReference type="NCBI Taxonomy" id="2188"/>
    <lineage>
        <taxon>Archaea</taxon>
        <taxon>Methanobacteriati</taxon>
        <taxon>Methanobacteriota</taxon>
        <taxon>Methanomada group</taxon>
        <taxon>Methanococci</taxon>
        <taxon>Methanococcales</taxon>
        <taxon>Methanococcaceae</taxon>
        <taxon>Methanococcus</taxon>
    </lineage>
</organism>
<evidence type="ECO:0000256" key="7">
    <source>
        <dbReference type="ARBA" id="ARBA00022806"/>
    </source>
</evidence>
<dbReference type="InterPro" id="IPR006483">
    <property type="entry name" value="CRISPR-assoc_Cas3_HD"/>
</dbReference>
<dbReference type="SUPFAM" id="SSF52540">
    <property type="entry name" value="P-loop containing nucleoside triphosphate hydrolases"/>
    <property type="match status" value="1"/>
</dbReference>
<evidence type="ECO:0000256" key="2">
    <source>
        <dbReference type="ARBA" id="ARBA00009046"/>
    </source>
</evidence>
<dbReference type="InterPro" id="IPR006935">
    <property type="entry name" value="Helicase/UvrB_N"/>
</dbReference>
<accession>A0A8J7RNN2</accession>
<evidence type="ECO:0000256" key="6">
    <source>
        <dbReference type="ARBA" id="ARBA00022801"/>
    </source>
</evidence>
<dbReference type="Gene3D" id="3.40.50.300">
    <property type="entry name" value="P-loop containing nucleotide triphosphate hydrolases"/>
    <property type="match status" value="2"/>
</dbReference>
<evidence type="ECO:0000259" key="11">
    <source>
        <dbReference type="PROSITE" id="PS51643"/>
    </source>
</evidence>
<feature type="coiled-coil region" evidence="10">
    <location>
        <begin position="789"/>
        <end position="820"/>
    </location>
</feature>
<feature type="domain" description="HD Cas3-type" evidence="11">
    <location>
        <begin position="20"/>
        <end position="257"/>
    </location>
</feature>
<evidence type="ECO:0000256" key="1">
    <source>
        <dbReference type="ARBA" id="ARBA00006847"/>
    </source>
</evidence>
<dbReference type="EMBL" id="JAGGMV010000010">
    <property type="protein sequence ID" value="MBP2202236.1"/>
    <property type="molecule type" value="Genomic_DNA"/>
</dbReference>
<evidence type="ECO:0000256" key="3">
    <source>
        <dbReference type="ARBA" id="ARBA00022722"/>
    </source>
</evidence>
<dbReference type="Pfam" id="PF22590">
    <property type="entry name" value="Cas3-like_C_2"/>
    <property type="match status" value="1"/>
</dbReference>
<dbReference type="Proteomes" id="UP000740329">
    <property type="component" value="Unassembled WGS sequence"/>
</dbReference>
<keyword evidence="9" id="KW-0051">Antiviral defense</keyword>
<dbReference type="InterPro" id="IPR001650">
    <property type="entry name" value="Helicase_C-like"/>
</dbReference>
<keyword evidence="6 12" id="KW-0378">Hydrolase</keyword>
<dbReference type="Pfam" id="PF18019">
    <property type="entry name" value="Cas3_HD"/>
    <property type="match status" value="1"/>
</dbReference>
<dbReference type="CDD" id="cd17930">
    <property type="entry name" value="DEXHc_cas3"/>
    <property type="match status" value="1"/>
</dbReference>
<comment type="similarity">
    <text evidence="2">In the central section; belongs to the CRISPR-associated helicase Cas3 family.</text>
</comment>
<dbReference type="SMART" id="SM00487">
    <property type="entry name" value="DEXDc"/>
    <property type="match status" value="1"/>
</dbReference>
<evidence type="ECO:0000256" key="9">
    <source>
        <dbReference type="ARBA" id="ARBA00023118"/>
    </source>
</evidence>
<evidence type="ECO:0000256" key="4">
    <source>
        <dbReference type="ARBA" id="ARBA00022723"/>
    </source>
</evidence>
<keyword evidence="8" id="KW-0067">ATP-binding</keyword>
<feature type="coiled-coil region" evidence="10">
    <location>
        <begin position="273"/>
        <end position="304"/>
    </location>
</feature>
<dbReference type="Pfam" id="PF04851">
    <property type="entry name" value="ResIII"/>
    <property type="match status" value="1"/>
</dbReference>